<dbReference type="AlphaFoldDB" id="A0A1W2GP06"/>
<evidence type="ECO:0000313" key="2">
    <source>
        <dbReference type="EMBL" id="SMD38331.1"/>
    </source>
</evidence>
<gene>
    <name evidence="2" type="ORF">SAMN04488029_3751</name>
</gene>
<dbReference type="EMBL" id="FWYF01000004">
    <property type="protein sequence ID" value="SMD38331.1"/>
    <property type="molecule type" value="Genomic_DNA"/>
</dbReference>
<dbReference type="OrthoDB" id="976151at2"/>
<keyword evidence="3" id="KW-1185">Reference proteome</keyword>
<dbReference type="STRING" id="692418.SAMN04488029_3751"/>
<evidence type="ECO:0000256" key="1">
    <source>
        <dbReference type="SAM" id="SignalP"/>
    </source>
</evidence>
<reference evidence="2 3" key="1">
    <citation type="submission" date="2017-04" db="EMBL/GenBank/DDBJ databases">
        <authorList>
            <person name="Afonso C.L."/>
            <person name="Miller P.J."/>
            <person name="Scott M.A."/>
            <person name="Spackman E."/>
            <person name="Goraichik I."/>
            <person name="Dimitrov K.M."/>
            <person name="Suarez D.L."/>
            <person name="Swayne D.E."/>
        </authorList>
    </citation>
    <scope>NUCLEOTIDE SEQUENCE [LARGE SCALE GENOMIC DNA]</scope>
    <source>
        <strain evidence="2 3">DSM 26133</strain>
    </source>
</reference>
<accession>A0A1W2GP06</accession>
<proteinExistence type="predicted"/>
<sequence length="616" mass="70585">MTKKLVLLNLLLFLFQILSAQEISSLTISQKFIEAKVGEEIQVLVAQTGSGSIIMKNAPADAQFDENGMFSWVIPESSEDSKITVEFFLIDSTKLIDIESVFIKILADYNPPKFFIHSNLELKNGFYELHPGQTIELSVLGYAAQDSSRVVLDHYFNDNEGEYHVGNGKVEIIHNQLTFKWTPLDIHLEQKYFSLTVNAHDTQGQNSQHVFLFIINRKNEPPYFKFPVLDEYLMHANEALEVDLTVIDPDQDSLHFKMDIPTSEGNPKVSNGKFYWKLNQYQIDKLKKQFPIEVSVEVSEHGVDNPITITKTFLIKRSIKNEPPRILNLQNEDVYEGLAFHRTIFIQDANDDFNELTFDIIGAPQGMTWQERNNAVELDWTPDYNIIGIELKPKKFDMLMVAEDPDGSIDQRAFTLTVHHRENTEITYQSYLDYRDDAVFLIDHLSAMHIDLEQREGRVKNLKKGLSVMTMLFATYTAAGNVFTEGTTAHKAVPYIGIMAAVAGGANAFGFNDLSKYGSLRGQIFLLQQKLIYVLAILRDYHIDSASSPNLENAEFRDQLSNYENWMVQDKLNFKSYYNSYMSLNYIHKRTKKQVKKARAMGREPEGLLFIDLTEI</sequence>
<name>A0A1W2GP06_REIFA</name>
<dbReference type="InterPro" id="IPR013783">
    <property type="entry name" value="Ig-like_fold"/>
</dbReference>
<dbReference type="Proteomes" id="UP000192472">
    <property type="component" value="Unassembled WGS sequence"/>
</dbReference>
<feature type="chain" id="PRO_5013343310" description="Cadherin domain-containing protein" evidence="1">
    <location>
        <begin position="21"/>
        <end position="616"/>
    </location>
</feature>
<evidence type="ECO:0000313" key="3">
    <source>
        <dbReference type="Proteomes" id="UP000192472"/>
    </source>
</evidence>
<evidence type="ECO:0008006" key="4">
    <source>
        <dbReference type="Google" id="ProtNLM"/>
    </source>
</evidence>
<feature type="signal peptide" evidence="1">
    <location>
        <begin position="1"/>
        <end position="20"/>
    </location>
</feature>
<dbReference type="Gene3D" id="2.60.40.10">
    <property type="entry name" value="Immunoglobulins"/>
    <property type="match status" value="1"/>
</dbReference>
<keyword evidence="1" id="KW-0732">Signal</keyword>
<organism evidence="2 3">
    <name type="scientific">Reichenbachiella faecimaris</name>
    <dbReference type="NCBI Taxonomy" id="692418"/>
    <lineage>
        <taxon>Bacteria</taxon>
        <taxon>Pseudomonadati</taxon>
        <taxon>Bacteroidota</taxon>
        <taxon>Cytophagia</taxon>
        <taxon>Cytophagales</taxon>
        <taxon>Reichenbachiellaceae</taxon>
        <taxon>Reichenbachiella</taxon>
    </lineage>
</organism>
<dbReference type="RefSeq" id="WP_084374368.1">
    <property type="nucleotide sequence ID" value="NZ_FWYF01000004.1"/>
</dbReference>
<protein>
    <recommendedName>
        <fullName evidence="4">Cadherin domain-containing protein</fullName>
    </recommendedName>
</protein>